<sequence>MEVLKEIEVSGKKVVIYRGKGKHLINAQMKSNTPGEVLWALITEVVEVDGKKVTMEDIYEMDLGEVLQIQSAFVEAYGNFFSPQQNQSSGFQNTQDGELVKSKK</sequence>
<gene>
    <name evidence="2" type="ORF">ENV75_06295</name>
</gene>
<evidence type="ECO:0000256" key="1">
    <source>
        <dbReference type="SAM" id="MobiDB-lite"/>
    </source>
</evidence>
<organism evidence="2">
    <name type="scientific">Thermodesulfovibrio aggregans</name>
    <dbReference type="NCBI Taxonomy" id="86166"/>
    <lineage>
        <taxon>Bacteria</taxon>
        <taxon>Pseudomonadati</taxon>
        <taxon>Nitrospirota</taxon>
        <taxon>Thermodesulfovibrionia</taxon>
        <taxon>Thermodesulfovibrionales</taxon>
        <taxon>Thermodesulfovibrionaceae</taxon>
        <taxon>Thermodesulfovibrio</taxon>
    </lineage>
</organism>
<feature type="compositionally biased region" description="Polar residues" evidence="1">
    <location>
        <begin position="83"/>
        <end position="96"/>
    </location>
</feature>
<proteinExistence type="predicted"/>
<dbReference type="EMBL" id="DTHO01000067">
    <property type="protein sequence ID" value="HGH00037.1"/>
    <property type="molecule type" value="Genomic_DNA"/>
</dbReference>
<reference evidence="2" key="1">
    <citation type="journal article" date="2020" name="mSystems">
        <title>Genome- and Community-Level Interaction Insights into Carbon Utilization and Element Cycling Functions of Hydrothermarchaeota in Hydrothermal Sediment.</title>
        <authorList>
            <person name="Zhou Z."/>
            <person name="Liu Y."/>
            <person name="Xu W."/>
            <person name="Pan J."/>
            <person name="Luo Z.H."/>
            <person name="Li M."/>
        </authorList>
    </citation>
    <scope>NUCLEOTIDE SEQUENCE [LARGE SCALE GENOMIC DNA]</scope>
    <source>
        <strain evidence="2">SpSt-788</strain>
    </source>
</reference>
<evidence type="ECO:0000313" key="2">
    <source>
        <dbReference type="EMBL" id="HGH00037.1"/>
    </source>
</evidence>
<feature type="region of interest" description="Disordered" evidence="1">
    <location>
        <begin position="83"/>
        <end position="104"/>
    </location>
</feature>
<name>A0A7C4AK36_9BACT</name>
<comment type="caution">
    <text evidence="2">The sequence shown here is derived from an EMBL/GenBank/DDBJ whole genome shotgun (WGS) entry which is preliminary data.</text>
</comment>
<accession>A0A7C4AK36</accession>
<protein>
    <submittedName>
        <fullName evidence="2">Uncharacterized protein</fullName>
    </submittedName>
</protein>
<dbReference type="AlphaFoldDB" id="A0A7C4AK36"/>